<evidence type="ECO:0000313" key="1">
    <source>
        <dbReference type="EMBL" id="MEQ2271656.1"/>
    </source>
</evidence>
<reference evidence="1 2" key="1">
    <citation type="submission" date="2021-06" db="EMBL/GenBank/DDBJ databases">
        <authorList>
            <person name="Palmer J.M."/>
        </authorList>
    </citation>
    <scope>NUCLEOTIDE SEQUENCE [LARGE SCALE GENOMIC DNA]</scope>
    <source>
        <strain evidence="1 2">XR_2019</strain>
        <tissue evidence="1">Muscle</tissue>
    </source>
</reference>
<comment type="caution">
    <text evidence="1">The sequence shown here is derived from an EMBL/GenBank/DDBJ whole genome shotgun (WGS) entry which is preliminary data.</text>
</comment>
<organism evidence="1 2">
    <name type="scientific">Xenotaenia resolanae</name>
    <dbReference type="NCBI Taxonomy" id="208358"/>
    <lineage>
        <taxon>Eukaryota</taxon>
        <taxon>Metazoa</taxon>
        <taxon>Chordata</taxon>
        <taxon>Craniata</taxon>
        <taxon>Vertebrata</taxon>
        <taxon>Euteleostomi</taxon>
        <taxon>Actinopterygii</taxon>
        <taxon>Neopterygii</taxon>
        <taxon>Teleostei</taxon>
        <taxon>Neoteleostei</taxon>
        <taxon>Acanthomorphata</taxon>
        <taxon>Ovalentaria</taxon>
        <taxon>Atherinomorphae</taxon>
        <taxon>Cyprinodontiformes</taxon>
        <taxon>Goodeidae</taxon>
        <taxon>Xenotaenia</taxon>
    </lineage>
</organism>
<evidence type="ECO:0000313" key="2">
    <source>
        <dbReference type="Proteomes" id="UP001444071"/>
    </source>
</evidence>
<gene>
    <name evidence="1" type="ORF">XENORESO_007347</name>
</gene>
<name>A0ABV0WSP8_9TELE</name>
<dbReference type="Proteomes" id="UP001444071">
    <property type="component" value="Unassembled WGS sequence"/>
</dbReference>
<proteinExistence type="predicted"/>
<sequence length="101" mass="11777">MFYPTSTFCCLSEQKKKITLRLRPNDYLRKTIYVGKPVISLFPINYAKQTDVSDCGLMAPANGGWDYIQTWKQQQEDLEMRFVSDLLKKCNHFIAQISSYP</sequence>
<accession>A0ABV0WSP8</accession>
<protein>
    <submittedName>
        <fullName evidence="1">Uncharacterized protein</fullName>
    </submittedName>
</protein>
<dbReference type="EMBL" id="JAHRIM010062458">
    <property type="protein sequence ID" value="MEQ2271656.1"/>
    <property type="molecule type" value="Genomic_DNA"/>
</dbReference>
<keyword evidence="2" id="KW-1185">Reference proteome</keyword>